<dbReference type="GO" id="GO:0004175">
    <property type="term" value="F:endopeptidase activity"/>
    <property type="evidence" value="ECO:0007669"/>
    <property type="project" value="UniProtKB-ARBA"/>
</dbReference>
<keyword evidence="1" id="KW-0812">Transmembrane</keyword>
<dbReference type="Pfam" id="PF02517">
    <property type="entry name" value="Rce1-like"/>
    <property type="match status" value="1"/>
</dbReference>
<feature type="transmembrane region" description="Helical" evidence="1">
    <location>
        <begin position="226"/>
        <end position="243"/>
    </location>
</feature>
<dbReference type="PROSITE" id="PS51257">
    <property type="entry name" value="PROKAR_LIPOPROTEIN"/>
    <property type="match status" value="1"/>
</dbReference>
<dbReference type="AlphaFoldDB" id="A0A1R4H837"/>
<organism evidence="3 4">
    <name type="scientific">Crenothrix polyspora</name>
    <dbReference type="NCBI Taxonomy" id="360316"/>
    <lineage>
        <taxon>Bacteria</taxon>
        <taxon>Pseudomonadati</taxon>
        <taxon>Pseudomonadota</taxon>
        <taxon>Gammaproteobacteria</taxon>
        <taxon>Methylococcales</taxon>
        <taxon>Crenotrichaceae</taxon>
        <taxon>Crenothrix</taxon>
    </lineage>
</organism>
<feature type="transmembrane region" description="Helical" evidence="1">
    <location>
        <begin position="84"/>
        <end position="106"/>
    </location>
</feature>
<feature type="transmembrane region" description="Helical" evidence="1">
    <location>
        <begin position="263"/>
        <end position="285"/>
    </location>
</feature>
<dbReference type="GO" id="GO:0080120">
    <property type="term" value="P:CAAX-box protein maturation"/>
    <property type="evidence" value="ECO:0007669"/>
    <property type="project" value="UniProtKB-ARBA"/>
</dbReference>
<dbReference type="PANTHER" id="PTHR39430">
    <property type="entry name" value="MEMBRANE-ASSOCIATED PROTEASE-RELATED"/>
    <property type="match status" value="1"/>
</dbReference>
<feature type="transmembrane region" description="Helical" evidence="1">
    <location>
        <begin position="121"/>
        <end position="139"/>
    </location>
</feature>
<protein>
    <submittedName>
        <fullName evidence="3">Abortive infection protein</fullName>
    </submittedName>
</protein>
<feature type="domain" description="CAAX prenyl protease 2/Lysostaphin resistance protein A-like" evidence="2">
    <location>
        <begin position="121"/>
        <end position="238"/>
    </location>
</feature>
<dbReference type="OrthoDB" id="7057423at2"/>
<dbReference type="PANTHER" id="PTHR39430:SF1">
    <property type="entry name" value="PROTEASE"/>
    <property type="match status" value="1"/>
</dbReference>
<evidence type="ECO:0000256" key="1">
    <source>
        <dbReference type="SAM" id="Phobius"/>
    </source>
</evidence>
<accession>A0A1R4H837</accession>
<evidence type="ECO:0000259" key="2">
    <source>
        <dbReference type="Pfam" id="PF02517"/>
    </source>
</evidence>
<feature type="transmembrane region" description="Helical" evidence="1">
    <location>
        <begin position="202"/>
        <end position="219"/>
    </location>
</feature>
<feature type="transmembrane region" description="Helical" evidence="1">
    <location>
        <begin position="45"/>
        <end position="63"/>
    </location>
</feature>
<dbReference type="RefSeq" id="WP_087146920.1">
    <property type="nucleotide sequence ID" value="NZ_FUKJ01000187.1"/>
</dbReference>
<dbReference type="Proteomes" id="UP000195442">
    <property type="component" value="Unassembled WGS sequence"/>
</dbReference>
<gene>
    <name evidence="3" type="ORF">CRENPOLYSF2_2670003</name>
</gene>
<reference evidence="4" key="1">
    <citation type="submission" date="2017-02" db="EMBL/GenBank/DDBJ databases">
        <authorList>
            <person name="Daims H."/>
        </authorList>
    </citation>
    <scope>NUCLEOTIDE SEQUENCE [LARGE SCALE GENOMIC DNA]</scope>
</reference>
<keyword evidence="4" id="KW-1185">Reference proteome</keyword>
<dbReference type="EMBL" id="FUKJ01000187">
    <property type="protein sequence ID" value="SJM92346.1"/>
    <property type="molecule type" value="Genomic_DNA"/>
</dbReference>
<keyword evidence="1" id="KW-0472">Membrane</keyword>
<dbReference type="InterPro" id="IPR003675">
    <property type="entry name" value="Rce1/LyrA-like_dom"/>
</dbReference>
<evidence type="ECO:0000313" key="3">
    <source>
        <dbReference type="EMBL" id="SJM92346.1"/>
    </source>
</evidence>
<feature type="transmembrane region" description="Helical" evidence="1">
    <location>
        <begin position="151"/>
        <end position="170"/>
    </location>
</feature>
<keyword evidence="1" id="KW-1133">Transmembrane helix</keyword>
<proteinExistence type="predicted"/>
<sequence>MRRYLYALVPLLVLLAAISLACIVGYFAVQGIDTDVQLRKIIRKSTQGFLLLSIIPAMFYLKLSKQELGFAESAVFIKQLLQGFALGFLTLMPVFVMLSLLGINVIDTSQPWTWDWIAKKLIIELLLALLVSLFEEPIFRGILLAGLKRKLPVMAAVFITAFYYAILHFLDSKTQIPKQNLDVFSGFQLLGEALINVLNPDILSAFSSLFLVGIFLGLLRTHVPASLGLCIGCHTCWVWQIKMNKTLFNTDYHSAYAYLVSSYDGVIGPLVTVWLSVAIAVYMSYRWISLAAAKG</sequence>
<name>A0A1R4H837_9GAMM</name>
<evidence type="ECO:0000313" key="4">
    <source>
        <dbReference type="Proteomes" id="UP000195442"/>
    </source>
</evidence>